<evidence type="ECO:0000313" key="2">
    <source>
        <dbReference type="Proteomes" id="UP000094801"/>
    </source>
</evidence>
<organism evidence="1 2">
    <name type="scientific">[Candida] arabinofermentans NRRL YB-2248</name>
    <dbReference type="NCBI Taxonomy" id="983967"/>
    <lineage>
        <taxon>Eukaryota</taxon>
        <taxon>Fungi</taxon>
        <taxon>Dikarya</taxon>
        <taxon>Ascomycota</taxon>
        <taxon>Saccharomycotina</taxon>
        <taxon>Pichiomycetes</taxon>
        <taxon>Pichiales</taxon>
        <taxon>Pichiaceae</taxon>
        <taxon>Ogataea</taxon>
        <taxon>Ogataea/Candida clade</taxon>
    </lineage>
</organism>
<reference evidence="2" key="1">
    <citation type="submission" date="2016-04" db="EMBL/GenBank/DDBJ databases">
        <title>Comparative genomics of biotechnologically important yeasts.</title>
        <authorList>
            <consortium name="DOE Joint Genome Institute"/>
            <person name="Riley R."/>
            <person name="Haridas S."/>
            <person name="Wolfe K.H."/>
            <person name="Lopes M.R."/>
            <person name="Hittinger C.T."/>
            <person name="Goker M."/>
            <person name="Salamov A."/>
            <person name="Wisecaver J."/>
            <person name="Long T.M."/>
            <person name="Aerts A.L."/>
            <person name="Barry K."/>
            <person name="Choi C."/>
            <person name="Clum A."/>
            <person name="Coughlan A.Y."/>
            <person name="Deshpande S."/>
            <person name="Douglass A.P."/>
            <person name="Hanson S.J."/>
            <person name="Klenk H.-P."/>
            <person name="Labutti K."/>
            <person name="Lapidus A."/>
            <person name="Lindquist E."/>
            <person name="Lipzen A."/>
            <person name="Meier-Kolthoff J.P."/>
            <person name="Ohm R.A."/>
            <person name="Otillar R.P."/>
            <person name="Pangilinan J."/>
            <person name="Peng Y."/>
            <person name="Rokas A."/>
            <person name="Rosa C.A."/>
            <person name="Scheuner C."/>
            <person name="Sibirny A.A."/>
            <person name="Slot J.C."/>
            <person name="Stielow J.B."/>
            <person name="Sun H."/>
            <person name="Kurtzman C.P."/>
            <person name="Blackwell M."/>
            <person name="Grigoriev I.V."/>
            <person name="Jeffries T.W."/>
        </authorList>
    </citation>
    <scope>NUCLEOTIDE SEQUENCE [LARGE SCALE GENOMIC DNA]</scope>
    <source>
        <strain evidence="2">NRRL YB-2248</strain>
    </source>
</reference>
<keyword evidence="2" id="KW-1185">Reference proteome</keyword>
<gene>
    <name evidence="1" type="ORF">CANARDRAFT_71575</name>
</gene>
<name>A0A1E4SWF6_9ASCO</name>
<dbReference type="Proteomes" id="UP000094801">
    <property type="component" value="Unassembled WGS sequence"/>
</dbReference>
<protein>
    <submittedName>
        <fullName evidence="1">Uncharacterized protein</fullName>
    </submittedName>
</protein>
<dbReference type="AlphaFoldDB" id="A0A1E4SWF6"/>
<sequence length="93" mass="10813">MIFNTTLHYAKVTVTNVREFNLTHTKIVITSKSTKNILKWCNNYIHGFAHLPARQFSSRTGLEKSTIVDNKQFKINYCFQCKISQISVVELLF</sequence>
<accession>A0A1E4SWF6</accession>
<dbReference type="EMBL" id="KV453860">
    <property type="protein sequence ID" value="ODV83831.1"/>
    <property type="molecule type" value="Genomic_DNA"/>
</dbReference>
<evidence type="ECO:0000313" key="1">
    <source>
        <dbReference type="EMBL" id="ODV83831.1"/>
    </source>
</evidence>
<proteinExistence type="predicted"/>